<keyword evidence="2" id="KW-0808">Transferase</keyword>
<sequence length="812" mass="93047">MERERERDREITGCVLQSELYFSLMFSLATHTPFNRSLAGRCYERAIWGHELMLYSGGGWASETHMSGFVHAARSMGMISQEIAASVPRLLLVERRNSSAWGRWIDNFADVHATATTWMADHPALVSAVEVADLAELTWLEQLRLAARVRLMFGAHGDGLSWSVFMGAGSALLEAVPAREAGFQAPSVEGMNSNPFGIFGGVARLANVAHFCFLNDASQVLAFQSDEKDLFQWGWRQLNLHIDLLKFRRLLSVPSRVLTPLGDTVEHIQDGPPVSSQSEAARAFVTKFLTKKEGSVLRAWMQRLDPEWERTVTEQRFMRYMRDIRCPRDSIALFGQLDADGGGELSLQELDEDAALLFYRFQEFCVAKFRRGVEEFMRNVGECDAWDPYDEVNITFEFPWELRQFQTALQSHGWHYGQEEELFDALSSDKEYIRAEDMKWLGVELRRFLRKEKARQMALQEQRLKERKSVIDPNKSLLELKLMLKRKFGGSLVRAWRRVFANRETLSMQKPQFVKACAELGWRKDVRSMWYLLDKDNNGCVTLEEFDYDGAQALARFSKFLMQNYKSAEMAFRMLDVDGNLYVPRDEFIAAAGRMGFESSAPLLFTAFDLNNAGRIYEEDMRFLDRWKPRAFLTADPNEAAAQQVKTRLLKKYGTYLRAWKLSLDRTGDNRCTWDEFRDACKEVGWHDDVAGAWCALDVQRSGRLTLQDVDPTAGEALTEFRDWAVEQFGSVKTCFMVLDDDGSNEVTPFEFKQACRAYGFSGPAKLAFKALDTNNKGVLSADDVAFLDEWASRRLFSRVSKHQIHRKRPGL</sequence>
<dbReference type="InterPro" id="IPR011992">
    <property type="entry name" value="EF-hand-dom_pair"/>
</dbReference>
<dbReference type="SMART" id="SM00054">
    <property type="entry name" value="EFh"/>
    <property type="match status" value="5"/>
</dbReference>
<keyword evidence="4" id="KW-0325">Glycoprotein</keyword>
<keyword evidence="7" id="KW-1185">Reference proteome</keyword>
<evidence type="ECO:0000256" key="1">
    <source>
        <dbReference type="ARBA" id="ARBA00022676"/>
    </source>
</evidence>
<evidence type="ECO:0000259" key="5">
    <source>
        <dbReference type="PROSITE" id="PS50222"/>
    </source>
</evidence>
<dbReference type="Pfam" id="PF04577">
    <property type="entry name" value="Glyco_transf_61"/>
    <property type="match status" value="1"/>
</dbReference>
<organism evidence="6 7">
    <name type="scientific">Durusdinium trenchii</name>
    <dbReference type="NCBI Taxonomy" id="1381693"/>
    <lineage>
        <taxon>Eukaryota</taxon>
        <taxon>Sar</taxon>
        <taxon>Alveolata</taxon>
        <taxon>Dinophyceae</taxon>
        <taxon>Suessiales</taxon>
        <taxon>Symbiodiniaceae</taxon>
        <taxon>Durusdinium</taxon>
    </lineage>
</organism>
<feature type="domain" description="EF-hand" evidence="5">
    <location>
        <begin position="563"/>
        <end position="598"/>
    </location>
</feature>
<dbReference type="PANTHER" id="PTHR20961">
    <property type="entry name" value="GLYCOSYLTRANSFERASE"/>
    <property type="match status" value="1"/>
</dbReference>
<dbReference type="Proteomes" id="UP001642484">
    <property type="component" value="Unassembled WGS sequence"/>
</dbReference>
<evidence type="ECO:0000313" key="6">
    <source>
        <dbReference type="EMBL" id="CAK9077095.1"/>
    </source>
</evidence>
<protein>
    <recommendedName>
        <fullName evidence="5">EF-hand domain-containing protein</fullName>
    </recommendedName>
</protein>
<proteinExistence type="predicted"/>
<dbReference type="Gene3D" id="1.10.238.10">
    <property type="entry name" value="EF-hand"/>
    <property type="match status" value="2"/>
</dbReference>
<name>A0ABP0PM38_9DINO</name>
<evidence type="ECO:0000256" key="3">
    <source>
        <dbReference type="ARBA" id="ARBA00022837"/>
    </source>
</evidence>
<dbReference type="EMBL" id="CAXAMN010023361">
    <property type="protein sequence ID" value="CAK9077095.1"/>
    <property type="molecule type" value="Genomic_DNA"/>
</dbReference>
<dbReference type="PROSITE" id="PS50222">
    <property type="entry name" value="EF_HAND_2"/>
    <property type="match status" value="2"/>
</dbReference>
<keyword evidence="3" id="KW-0106">Calcium</keyword>
<reference evidence="6 7" key="1">
    <citation type="submission" date="2024-02" db="EMBL/GenBank/DDBJ databases">
        <authorList>
            <person name="Chen Y."/>
            <person name="Shah S."/>
            <person name="Dougan E. K."/>
            <person name="Thang M."/>
            <person name="Chan C."/>
        </authorList>
    </citation>
    <scope>NUCLEOTIDE SEQUENCE [LARGE SCALE GENOMIC DNA]</scope>
</reference>
<dbReference type="InterPro" id="IPR049625">
    <property type="entry name" value="Glyco_transf_61_cat"/>
</dbReference>
<dbReference type="InterPro" id="IPR007657">
    <property type="entry name" value="Glycosyltransferase_61"/>
</dbReference>
<feature type="domain" description="EF-hand" evidence="5">
    <location>
        <begin position="727"/>
        <end position="762"/>
    </location>
</feature>
<evidence type="ECO:0000256" key="2">
    <source>
        <dbReference type="ARBA" id="ARBA00022679"/>
    </source>
</evidence>
<gene>
    <name evidence="6" type="ORF">CCMP2556_LOCUS37998</name>
</gene>
<evidence type="ECO:0000256" key="4">
    <source>
        <dbReference type="ARBA" id="ARBA00023180"/>
    </source>
</evidence>
<accession>A0ABP0PM38</accession>
<dbReference type="PROSITE" id="PS00018">
    <property type="entry name" value="EF_HAND_1"/>
    <property type="match status" value="3"/>
</dbReference>
<keyword evidence="1" id="KW-0328">Glycosyltransferase</keyword>
<evidence type="ECO:0000313" key="7">
    <source>
        <dbReference type="Proteomes" id="UP001642484"/>
    </source>
</evidence>
<comment type="caution">
    <text evidence="6">The sequence shown here is derived from an EMBL/GenBank/DDBJ whole genome shotgun (WGS) entry which is preliminary data.</text>
</comment>
<dbReference type="InterPro" id="IPR002048">
    <property type="entry name" value="EF_hand_dom"/>
</dbReference>
<dbReference type="SUPFAM" id="SSF47473">
    <property type="entry name" value="EF-hand"/>
    <property type="match status" value="3"/>
</dbReference>
<dbReference type="InterPro" id="IPR018247">
    <property type="entry name" value="EF_Hand_1_Ca_BS"/>
</dbReference>